<organism evidence="1 2">
    <name type="scientific">Peronosclerospora sorghi</name>
    <dbReference type="NCBI Taxonomy" id="230839"/>
    <lineage>
        <taxon>Eukaryota</taxon>
        <taxon>Sar</taxon>
        <taxon>Stramenopiles</taxon>
        <taxon>Oomycota</taxon>
        <taxon>Peronosporomycetes</taxon>
        <taxon>Peronosporales</taxon>
        <taxon>Peronosporaceae</taxon>
        <taxon>Peronosclerospora</taxon>
    </lineage>
</organism>
<proteinExistence type="predicted"/>
<gene>
    <name evidence="1" type="ORF">PsorP6_015016</name>
</gene>
<comment type="caution">
    <text evidence="1">The sequence shown here is derived from an EMBL/GenBank/DDBJ whole genome shotgun (WGS) entry which is preliminary data.</text>
</comment>
<dbReference type="EMBL" id="CM047586">
    <property type="protein sequence ID" value="KAI9909190.1"/>
    <property type="molecule type" value="Genomic_DNA"/>
</dbReference>
<evidence type="ECO:0000313" key="2">
    <source>
        <dbReference type="Proteomes" id="UP001163321"/>
    </source>
</evidence>
<dbReference type="Proteomes" id="UP001163321">
    <property type="component" value="Chromosome 7"/>
</dbReference>
<protein>
    <submittedName>
        <fullName evidence="1">Uncharacterized protein</fullName>
    </submittedName>
</protein>
<reference evidence="1 2" key="1">
    <citation type="journal article" date="2022" name="bioRxiv">
        <title>The genome of the oomycete Peronosclerospora sorghi, a cosmopolitan pathogen of maize and sorghum, is inflated with dispersed pseudogenes.</title>
        <authorList>
            <person name="Fletcher K."/>
            <person name="Martin F."/>
            <person name="Isakeit T."/>
            <person name="Cavanaugh K."/>
            <person name="Magill C."/>
            <person name="Michelmore R."/>
        </authorList>
    </citation>
    <scope>NUCLEOTIDE SEQUENCE [LARGE SCALE GENOMIC DNA]</scope>
    <source>
        <strain evidence="1">P6</strain>
    </source>
</reference>
<accession>A0ACC0VRK9</accession>
<name>A0ACC0VRK9_9STRA</name>
<sequence>MSPRSPKTDNHDGVDSEVVRRIRNDECFRSDEILEFVMTSAEDANEGKWRQLERAAYKQIKSYIDP</sequence>
<keyword evidence="2" id="KW-1185">Reference proteome</keyword>
<evidence type="ECO:0000313" key="1">
    <source>
        <dbReference type="EMBL" id="KAI9909190.1"/>
    </source>
</evidence>